<dbReference type="SUPFAM" id="SSF140860">
    <property type="entry name" value="Pseudo ankyrin repeat-like"/>
    <property type="match status" value="1"/>
</dbReference>
<reference evidence="1 2" key="1">
    <citation type="submission" date="2016-07" db="EMBL/GenBank/DDBJ databases">
        <title>Pervasive Adenine N6-methylation of Active Genes in Fungi.</title>
        <authorList>
            <consortium name="DOE Joint Genome Institute"/>
            <person name="Mondo S.J."/>
            <person name="Dannebaum R.O."/>
            <person name="Kuo R.C."/>
            <person name="Labutti K."/>
            <person name="Haridas S."/>
            <person name="Kuo A."/>
            <person name="Salamov A."/>
            <person name="Ahrendt S.R."/>
            <person name="Lipzen A."/>
            <person name="Sullivan W."/>
            <person name="Andreopoulos W.B."/>
            <person name="Clum A."/>
            <person name="Lindquist E."/>
            <person name="Daum C."/>
            <person name="Ramamoorthy G.K."/>
            <person name="Gryganskyi A."/>
            <person name="Culley D."/>
            <person name="Magnuson J.K."/>
            <person name="James T.Y."/>
            <person name="O'Malley M.A."/>
            <person name="Stajich J.E."/>
            <person name="Spatafora J.W."/>
            <person name="Visel A."/>
            <person name="Grigoriev I.V."/>
        </authorList>
    </citation>
    <scope>NUCLEOTIDE SEQUENCE [LARGE SCALE GENOMIC DNA]</scope>
    <source>
        <strain evidence="1 2">PL171</strain>
    </source>
</reference>
<dbReference type="AlphaFoldDB" id="A0A1Y2H6U9"/>
<name>A0A1Y2H6U9_9FUNG</name>
<protein>
    <recommendedName>
        <fullName evidence="3">Ankyrin repeat-containing domain protein</fullName>
    </recommendedName>
</protein>
<dbReference type="OrthoDB" id="60283at2759"/>
<dbReference type="InterPro" id="IPR052050">
    <property type="entry name" value="SecEffector_AnkRepeat"/>
</dbReference>
<dbReference type="Gene3D" id="1.25.40.20">
    <property type="entry name" value="Ankyrin repeat-containing domain"/>
    <property type="match status" value="1"/>
</dbReference>
<keyword evidence="2" id="KW-1185">Reference proteome</keyword>
<evidence type="ECO:0000313" key="2">
    <source>
        <dbReference type="Proteomes" id="UP000193411"/>
    </source>
</evidence>
<sequence>MKLLHAIMSTNAPPLPTDLASPILATCLRLAPPRRLGDAFRVAAVLNALPRSVAPDLSYTAIMLMPWIDTDLACRLGDLWLLNTLHFRLSRPTFSRPVQYTVPGALVGAAAQGYVHVLDWWIENMGEIKCPLTAVLKAACEHGKVAIIQWWLDKGDRQDWSGELIRAASENGHVEMLELFRVNGFDMRCMSGSRCCVAGAVTNGHERVVLWWMKHVGRELDGEEAKNALVAAVILTETDGRCRMLEMLIETLQHHFSAFVASFSCATGDLDFIECCISKAYSGTAHPISYAVASLMGHMHVLDWLHRRAVPIFPRTDSAASDDGLWWAWMSLARRKGQHTVDAFGYDFPDPMSPYFFAVCAGDCRVLDWLHAHDSLRNEKAFAPRMVEQASRGGYIQVLEWLMTHCPQLILSADLLDCIQGATEYGHEHVLGWWKTNVCSSEMLDEAAGHVLLKDAVASGHVVSLNAGDIWQTQGRASVKAKQWWLDHGYPADLVLLISWSTRCGHLDVLRLLHNRDLIRPVLNGQVLKPLHIWRFPDGWDMFNWWMGNYGPECTSRWRQDALQFPNALMAWQSHKNGIGCGEIDGDFASMDGALAVLEWARQAGIRIRHSAPLLWATQSQHLHVLEWWRLHCAQLKPDIPTRTVVLQVCRGMERVVTWWKQSELINE</sequence>
<evidence type="ECO:0008006" key="3">
    <source>
        <dbReference type="Google" id="ProtNLM"/>
    </source>
</evidence>
<dbReference type="Proteomes" id="UP000193411">
    <property type="component" value="Unassembled WGS sequence"/>
</dbReference>
<proteinExistence type="predicted"/>
<organism evidence="1 2">
    <name type="scientific">Catenaria anguillulae PL171</name>
    <dbReference type="NCBI Taxonomy" id="765915"/>
    <lineage>
        <taxon>Eukaryota</taxon>
        <taxon>Fungi</taxon>
        <taxon>Fungi incertae sedis</taxon>
        <taxon>Blastocladiomycota</taxon>
        <taxon>Blastocladiomycetes</taxon>
        <taxon>Blastocladiales</taxon>
        <taxon>Catenariaceae</taxon>
        <taxon>Catenaria</taxon>
    </lineage>
</organism>
<dbReference type="EMBL" id="MCFL01000202">
    <property type="protein sequence ID" value="ORZ29423.1"/>
    <property type="molecule type" value="Genomic_DNA"/>
</dbReference>
<dbReference type="PANTHER" id="PTHR46586:SF3">
    <property type="entry name" value="ANKYRIN REPEAT-CONTAINING PROTEIN"/>
    <property type="match status" value="1"/>
</dbReference>
<evidence type="ECO:0000313" key="1">
    <source>
        <dbReference type="EMBL" id="ORZ29423.1"/>
    </source>
</evidence>
<dbReference type="InterPro" id="IPR036770">
    <property type="entry name" value="Ankyrin_rpt-contain_sf"/>
</dbReference>
<accession>A0A1Y2H6U9</accession>
<gene>
    <name evidence="1" type="ORF">BCR44DRAFT_1451289</name>
</gene>
<dbReference type="PANTHER" id="PTHR46586">
    <property type="entry name" value="ANKYRIN REPEAT-CONTAINING PROTEIN"/>
    <property type="match status" value="1"/>
</dbReference>
<comment type="caution">
    <text evidence="1">The sequence shown here is derived from an EMBL/GenBank/DDBJ whole genome shotgun (WGS) entry which is preliminary data.</text>
</comment>